<comment type="caution">
    <text evidence="3">The sequence shown here is derived from an EMBL/GenBank/DDBJ whole genome shotgun (WGS) entry which is preliminary data.</text>
</comment>
<keyword evidence="4" id="KW-1185">Reference proteome</keyword>
<dbReference type="OrthoDB" id="6256369at2759"/>
<dbReference type="AlphaFoldDB" id="A0A8J2LVX9"/>
<feature type="compositionally biased region" description="Low complexity" evidence="2">
    <location>
        <begin position="1"/>
        <end position="23"/>
    </location>
</feature>
<protein>
    <recommendedName>
        <fullName evidence="5">Colorectal mutant cancer protein</fullName>
    </recommendedName>
</protein>
<evidence type="ECO:0000256" key="1">
    <source>
        <dbReference type="SAM" id="Coils"/>
    </source>
</evidence>
<sequence length="284" mass="32736">SASSVGESSSHSHGGSRMSGESRTGSMEKNEEQRVRDYIIQLKTDREAVRGTLMELENWSMEPPSPMQPNLSPCDILEARKLDLETAVLMQELMAMREDRAELRAQLFLLEKDRANLMYKLEGYDAQQDAYKARINHLKAELADAQQESPTPIHITPDTQNLNENNAEQDGNANNNNANHIATTQERELVLKKRLQELALSLEKITHNATVREQQSNETVNELKKANNILLETLETVKKKYQSRIRKMEEQIVSVMERHSIQMKLYKDRVHLLETEMMERSQHR</sequence>
<evidence type="ECO:0000313" key="4">
    <source>
        <dbReference type="Proteomes" id="UP000708208"/>
    </source>
</evidence>
<proteinExistence type="predicted"/>
<name>A0A8J2LVX9_9HEXA</name>
<dbReference type="InterPro" id="IPR040171">
    <property type="entry name" value="USBP1-like"/>
</dbReference>
<feature type="coiled-coil region" evidence="1">
    <location>
        <begin position="220"/>
        <end position="258"/>
    </location>
</feature>
<dbReference type="Proteomes" id="UP000708208">
    <property type="component" value="Unassembled WGS sequence"/>
</dbReference>
<keyword evidence="1" id="KW-0175">Coiled coil</keyword>
<accession>A0A8J2LVX9</accession>
<dbReference type="PANTHER" id="PTHR23347">
    <property type="entry name" value="COLORECTAL MUTANT CANCER PROTEIN MCC PROTEIN -RELATED"/>
    <property type="match status" value="1"/>
</dbReference>
<dbReference type="PANTHER" id="PTHR23347:SF6">
    <property type="entry name" value="FI17904P1"/>
    <property type="match status" value="1"/>
</dbReference>
<evidence type="ECO:0008006" key="5">
    <source>
        <dbReference type="Google" id="ProtNLM"/>
    </source>
</evidence>
<feature type="coiled-coil region" evidence="1">
    <location>
        <begin position="86"/>
        <end position="148"/>
    </location>
</feature>
<evidence type="ECO:0000313" key="3">
    <source>
        <dbReference type="EMBL" id="CAG7837637.1"/>
    </source>
</evidence>
<dbReference type="EMBL" id="CAJVCH010571490">
    <property type="protein sequence ID" value="CAG7837637.1"/>
    <property type="molecule type" value="Genomic_DNA"/>
</dbReference>
<feature type="non-terminal residue" evidence="3">
    <location>
        <position position="1"/>
    </location>
</feature>
<evidence type="ECO:0000256" key="2">
    <source>
        <dbReference type="SAM" id="MobiDB-lite"/>
    </source>
</evidence>
<organism evidence="3 4">
    <name type="scientific">Allacma fusca</name>
    <dbReference type="NCBI Taxonomy" id="39272"/>
    <lineage>
        <taxon>Eukaryota</taxon>
        <taxon>Metazoa</taxon>
        <taxon>Ecdysozoa</taxon>
        <taxon>Arthropoda</taxon>
        <taxon>Hexapoda</taxon>
        <taxon>Collembola</taxon>
        <taxon>Symphypleona</taxon>
        <taxon>Sminthuridae</taxon>
        <taxon>Allacma</taxon>
    </lineage>
</organism>
<gene>
    <name evidence="3" type="ORF">AFUS01_LOCUS46720</name>
</gene>
<reference evidence="3" key="1">
    <citation type="submission" date="2021-06" db="EMBL/GenBank/DDBJ databases">
        <authorList>
            <person name="Hodson N. C."/>
            <person name="Mongue J. A."/>
            <person name="Jaron S. K."/>
        </authorList>
    </citation>
    <scope>NUCLEOTIDE SEQUENCE</scope>
</reference>
<feature type="region of interest" description="Disordered" evidence="2">
    <location>
        <begin position="1"/>
        <end position="33"/>
    </location>
</feature>